<dbReference type="CDD" id="cd01399">
    <property type="entry name" value="GlcN6P_deaminase"/>
    <property type="match status" value="1"/>
</dbReference>
<dbReference type="Proteomes" id="UP001314903">
    <property type="component" value="Unassembled WGS sequence"/>
</dbReference>
<dbReference type="Gene3D" id="3.40.50.1360">
    <property type="match status" value="1"/>
</dbReference>
<dbReference type="EMBL" id="JAGGLI010000005">
    <property type="protein sequence ID" value="MBP2026932.1"/>
    <property type="molecule type" value="Genomic_DNA"/>
</dbReference>
<dbReference type="PROSITE" id="PS01161">
    <property type="entry name" value="GLC_GALNAC_ISOMERASE"/>
    <property type="match status" value="1"/>
</dbReference>
<comment type="catalytic activity">
    <reaction evidence="3">
        <text>alpha-D-glucosamine 6-phosphate + H2O = beta-D-fructose 6-phosphate + NH4(+)</text>
        <dbReference type="Rhea" id="RHEA:12172"/>
        <dbReference type="ChEBI" id="CHEBI:15377"/>
        <dbReference type="ChEBI" id="CHEBI:28938"/>
        <dbReference type="ChEBI" id="CHEBI:57634"/>
        <dbReference type="ChEBI" id="CHEBI:75989"/>
        <dbReference type="EC" id="3.5.99.6"/>
    </reaction>
</comment>
<dbReference type="InterPro" id="IPR006148">
    <property type="entry name" value="Glc/Gal-6P_isomerase"/>
</dbReference>
<dbReference type="InterPro" id="IPR037171">
    <property type="entry name" value="NagB/RpiA_transferase-like"/>
</dbReference>
<evidence type="ECO:0000313" key="6">
    <source>
        <dbReference type="Proteomes" id="UP001314903"/>
    </source>
</evidence>
<evidence type="ECO:0000256" key="1">
    <source>
        <dbReference type="ARBA" id="ARBA00022801"/>
    </source>
</evidence>
<accession>A0ABS4KGQ4</accession>
<sequence>MRIYIEENYEAMSKKAALLVASQVIINPKSILGLATGGTPLGMYNCLVEMFHDGELDFSEIKTFNLDEYYGLSKEDDQSYYGYMNENFFKHINILKENTDIPNGKAEDVLKECEAYDEKIKVSGGIDLQILGIGSNGHIGFNEPADKLNVKTHLVNLSQKTISDNSRFFANKEDVPKQAISVGLETIMKSKKIIMLASGKSKAEAIKAMVSGYVDTHIPASILQTHSDVVLVVDKEAASLID</sequence>
<evidence type="ECO:0000313" key="5">
    <source>
        <dbReference type="EMBL" id="MBP2026932.1"/>
    </source>
</evidence>
<dbReference type="InterPro" id="IPR018321">
    <property type="entry name" value="Glucosamine6P_isomerase_CS"/>
</dbReference>
<dbReference type="InterPro" id="IPR004547">
    <property type="entry name" value="Glucosamine6P_isomerase"/>
</dbReference>
<feature type="active site" description="For ring-opening step" evidence="3">
    <location>
        <position position="136"/>
    </location>
</feature>
<feature type="active site" description="Proton acceptor; for ring-opening step" evidence="3">
    <location>
        <position position="138"/>
    </location>
</feature>
<reference evidence="5 6" key="1">
    <citation type="submission" date="2021-03" db="EMBL/GenBank/DDBJ databases">
        <title>Genomic Encyclopedia of Type Strains, Phase IV (KMG-IV): sequencing the most valuable type-strain genomes for metagenomic binning, comparative biology and taxonomic classification.</title>
        <authorList>
            <person name="Goeker M."/>
        </authorList>
    </citation>
    <scope>NUCLEOTIDE SEQUENCE [LARGE SCALE GENOMIC DNA]</scope>
    <source>
        <strain evidence="5 6">DSM 27512</strain>
    </source>
</reference>
<evidence type="ECO:0000256" key="3">
    <source>
        <dbReference type="HAMAP-Rule" id="MF_01241"/>
    </source>
</evidence>
<dbReference type="SUPFAM" id="SSF100950">
    <property type="entry name" value="NagB/RpiA/CoA transferase-like"/>
    <property type="match status" value="1"/>
</dbReference>
<gene>
    <name evidence="3" type="primary">nagB</name>
    <name evidence="5" type="ORF">J2Z35_000724</name>
</gene>
<comment type="pathway">
    <text evidence="3">Amino-sugar metabolism; N-acetylneuraminate degradation; D-fructose 6-phosphate from N-acetylneuraminate: step 5/5.</text>
</comment>
<feature type="active site" description="Proton acceptor; for enolization step" evidence="3">
    <location>
        <position position="67"/>
    </location>
</feature>
<keyword evidence="6" id="KW-1185">Reference proteome</keyword>
<proteinExistence type="inferred from homology"/>
<dbReference type="GO" id="GO:0004342">
    <property type="term" value="F:glucosamine-6-phosphate deaminase activity"/>
    <property type="evidence" value="ECO:0007669"/>
    <property type="project" value="UniProtKB-EC"/>
</dbReference>
<dbReference type="NCBIfam" id="TIGR00502">
    <property type="entry name" value="nagB"/>
    <property type="match status" value="1"/>
</dbReference>
<comment type="similarity">
    <text evidence="3">Belongs to the glucosamine/galactosamine-6-phosphate isomerase family. NagB subfamily.</text>
</comment>
<evidence type="ECO:0000256" key="2">
    <source>
        <dbReference type="ARBA" id="ARBA00023277"/>
    </source>
</evidence>
<organism evidence="5 6">
    <name type="scientific">Acetoanaerobium pronyense</name>
    <dbReference type="NCBI Taxonomy" id="1482736"/>
    <lineage>
        <taxon>Bacteria</taxon>
        <taxon>Bacillati</taxon>
        <taxon>Bacillota</taxon>
        <taxon>Clostridia</taxon>
        <taxon>Peptostreptococcales</taxon>
        <taxon>Filifactoraceae</taxon>
        <taxon>Acetoanaerobium</taxon>
    </lineage>
</organism>
<comment type="caution">
    <text evidence="5">The sequence shown here is derived from an EMBL/GenBank/DDBJ whole genome shotgun (WGS) entry which is preliminary data.</text>
</comment>
<dbReference type="EC" id="3.5.99.6" evidence="3"/>
<name>A0ABS4KGQ4_9FIRM</name>
<feature type="active site" description="For ring-opening step" evidence="3">
    <location>
        <position position="143"/>
    </location>
</feature>
<dbReference type="RefSeq" id="WP_209659421.1">
    <property type="nucleotide sequence ID" value="NZ_JAGGLI010000005.1"/>
</dbReference>
<comment type="function">
    <text evidence="3">Catalyzes the reversible isomerization-deamination of glucosamine 6-phosphate (GlcN6P) to form fructose 6-phosphate (Fru6P) and ammonium ion.</text>
</comment>
<dbReference type="HAMAP" id="MF_01241">
    <property type="entry name" value="GlcN6P_deamin"/>
    <property type="match status" value="1"/>
</dbReference>
<evidence type="ECO:0000259" key="4">
    <source>
        <dbReference type="Pfam" id="PF01182"/>
    </source>
</evidence>
<keyword evidence="1 3" id="KW-0378">Hydrolase</keyword>
<dbReference type="PANTHER" id="PTHR11280:SF5">
    <property type="entry name" value="GLUCOSAMINE-6-PHOSPHATE ISOMERASE"/>
    <property type="match status" value="1"/>
</dbReference>
<dbReference type="Pfam" id="PF01182">
    <property type="entry name" value="Glucosamine_iso"/>
    <property type="match status" value="1"/>
</dbReference>
<keyword evidence="2 3" id="KW-0119">Carbohydrate metabolism</keyword>
<protein>
    <recommendedName>
        <fullName evidence="3">Glucosamine-6-phosphate deaminase</fullName>
        <ecNumber evidence="3">3.5.99.6</ecNumber>
    </recommendedName>
    <alternativeName>
        <fullName evidence="3">GlcN6P deaminase</fullName>
        <shortName evidence="3">GNPDA</shortName>
    </alternativeName>
    <alternativeName>
        <fullName evidence="3">Glucosamine-6-phosphate isomerase</fullName>
    </alternativeName>
</protein>
<feature type="domain" description="Glucosamine/galactosamine-6-phosphate isomerase" evidence="4">
    <location>
        <begin position="28"/>
        <end position="228"/>
    </location>
</feature>
<comment type="caution">
    <text evidence="3">Lacks conserved residue(s) required for the propagation of feature annotation.</text>
</comment>
<dbReference type="PANTHER" id="PTHR11280">
    <property type="entry name" value="GLUCOSAMINE-6-PHOSPHATE ISOMERASE"/>
    <property type="match status" value="1"/>
</dbReference>